<name>A0ABY5W7G1_9ACTN</name>
<gene>
    <name evidence="13" type="ORF">Dfulv_13540</name>
</gene>
<keyword evidence="10" id="KW-0732">Signal</keyword>
<feature type="domain" description="MAM" evidence="11">
    <location>
        <begin position="440"/>
        <end position="615"/>
    </location>
</feature>
<dbReference type="Gene3D" id="2.60.120.200">
    <property type="match status" value="1"/>
</dbReference>
<reference evidence="13" key="2">
    <citation type="submission" date="2022-09" db="EMBL/GenBank/DDBJ databases">
        <title>Biosynthetic gene clusters of Dactylosporangioum fulvum.</title>
        <authorList>
            <person name="Caradec T."/>
        </authorList>
    </citation>
    <scope>NUCLEOTIDE SEQUENCE</scope>
    <source>
        <strain evidence="13">NRRL B-16292</strain>
    </source>
</reference>
<evidence type="ECO:0000256" key="1">
    <source>
        <dbReference type="ARBA" id="ARBA00001947"/>
    </source>
</evidence>
<feature type="compositionally biased region" description="Polar residues" evidence="9">
    <location>
        <begin position="473"/>
        <end position="491"/>
    </location>
</feature>
<dbReference type="EMBL" id="CP073720">
    <property type="protein sequence ID" value="UWP85189.1"/>
    <property type="molecule type" value="Genomic_DNA"/>
</dbReference>
<evidence type="ECO:0000256" key="3">
    <source>
        <dbReference type="ARBA" id="ARBA00022670"/>
    </source>
</evidence>
<dbReference type="RefSeq" id="WP_259863271.1">
    <property type="nucleotide sequence ID" value="NZ_BAAAST010000006.1"/>
</dbReference>
<dbReference type="SUPFAM" id="SSF49899">
    <property type="entry name" value="Concanavalin A-like lectins/glucanases"/>
    <property type="match status" value="1"/>
</dbReference>
<dbReference type="InterPro" id="IPR000998">
    <property type="entry name" value="MAM_dom"/>
</dbReference>
<dbReference type="Pfam" id="PF00246">
    <property type="entry name" value="Peptidase_M14"/>
    <property type="match status" value="1"/>
</dbReference>
<evidence type="ECO:0000313" key="14">
    <source>
        <dbReference type="Proteomes" id="UP001059617"/>
    </source>
</evidence>
<evidence type="ECO:0000256" key="9">
    <source>
        <dbReference type="SAM" id="MobiDB-lite"/>
    </source>
</evidence>
<keyword evidence="3" id="KW-0645">Protease</keyword>
<dbReference type="PANTHER" id="PTHR11705:SF143">
    <property type="entry name" value="SLL0236 PROTEIN"/>
    <property type="match status" value="1"/>
</dbReference>
<evidence type="ECO:0000256" key="4">
    <source>
        <dbReference type="ARBA" id="ARBA00022723"/>
    </source>
</evidence>
<evidence type="ECO:0000256" key="7">
    <source>
        <dbReference type="ARBA" id="ARBA00023049"/>
    </source>
</evidence>
<dbReference type="PROSITE" id="PS00132">
    <property type="entry name" value="CARBOXYPEPT_ZN_1"/>
    <property type="match status" value="1"/>
</dbReference>
<proteinExistence type="inferred from homology"/>
<dbReference type="SMART" id="SM00631">
    <property type="entry name" value="Zn_pept"/>
    <property type="match status" value="1"/>
</dbReference>
<feature type="signal peptide" evidence="10">
    <location>
        <begin position="1"/>
        <end position="29"/>
    </location>
</feature>
<reference evidence="13" key="1">
    <citation type="submission" date="2021-04" db="EMBL/GenBank/DDBJ databases">
        <authorList>
            <person name="Hartkoorn R.C."/>
            <person name="Beaudoing E."/>
            <person name="Hot D."/>
        </authorList>
    </citation>
    <scope>NUCLEOTIDE SEQUENCE</scope>
    <source>
        <strain evidence="13">NRRL B-16292</strain>
    </source>
</reference>
<feature type="domain" description="Peptidase M14" evidence="12">
    <location>
        <begin position="112"/>
        <end position="417"/>
    </location>
</feature>
<keyword evidence="14" id="KW-1185">Reference proteome</keyword>
<dbReference type="InterPro" id="IPR013320">
    <property type="entry name" value="ConA-like_dom_sf"/>
</dbReference>
<accession>A0ABY5W7G1</accession>
<dbReference type="Proteomes" id="UP001059617">
    <property type="component" value="Chromosome"/>
</dbReference>
<evidence type="ECO:0000259" key="12">
    <source>
        <dbReference type="PROSITE" id="PS52035"/>
    </source>
</evidence>
<sequence>MSHTRRLSIPLTLVLAGAFVVTVSSSAGAAPTDAETAAPYLVSGVRTLEERNRIAATGASVDGIDHGVVDISATPSEVTRLRQQGFTVTRALRPATESGPSTILDFPSADSAYHNYAEMTAELNQAVADHPAILRKTSLGTSYEGRDIPVIKISDNVATDENEPEVLYTAHQHAREHLTVEMALYLVKLLTDNYGSDARITDVVNSREIWIVPDMNPDGGEYDIATGSYRSWRKNRQPNSGSSNVGTDLNRNWGYNWGCCGGSSGSTSSETYRGPSAFSAPETQRVRDFVLGRRVGGVQQIKTHIDFHTYGKLVLWPFGYTTANTAPGLDADQEATFRTLGIQMAGTNGYTPEQASDLYITDGSIDDWLWGNQGIWSYTFEMYPGSSGGGGFYPPDEVIAAQTSLNREASLQVAEYADCPYRVIGKEAQYCGAGQGTTVWSDDFETNLGWVVNPNGTDTATSGAWERGDPEATDSSGPKQLGTTVSGSNDLVTGRLAGSSAGANDVDGGTTSVRSPSITLPGSGTLTLTYSWYLGHGSNASSADFFRVSVVTGSGTTVLSTSAGAASDRDASWSTGSLNLTPYAGQSIQILIEAADASTASLVEAGVDNVAIRQS</sequence>
<comment type="similarity">
    <text evidence="2 8">Belongs to the peptidase M14 family.</text>
</comment>
<keyword evidence="7" id="KW-0482">Metalloprotease</keyword>
<keyword evidence="4" id="KW-0479">Metal-binding</keyword>
<dbReference type="PROSITE" id="PS52035">
    <property type="entry name" value="PEPTIDASE_M14"/>
    <property type="match status" value="1"/>
</dbReference>
<evidence type="ECO:0000256" key="5">
    <source>
        <dbReference type="ARBA" id="ARBA00022801"/>
    </source>
</evidence>
<protein>
    <submittedName>
        <fullName evidence="13">M14 family metallopeptidase</fullName>
    </submittedName>
</protein>
<dbReference type="PROSITE" id="PS50060">
    <property type="entry name" value="MAM_2"/>
    <property type="match status" value="1"/>
</dbReference>
<dbReference type="Gene3D" id="3.40.630.10">
    <property type="entry name" value="Zn peptidases"/>
    <property type="match status" value="1"/>
</dbReference>
<evidence type="ECO:0000259" key="11">
    <source>
        <dbReference type="PROSITE" id="PS50060"/>
    </source>
</evidence>
<dbReference type="CDD" id="cd03859">
    <property type="entry name" value="M14_CPT"/>
    <property type="match status" value="1"/>
</dbReference>
<keyword evidence="5" id="KW-0378">Hydrolase</keyword>
<feature type="region of interest" description="Disordered" evidence="9">
    <location>
        <begin position="455"/>
        <end position="516"/>
    </location>
</feature>
<dbReference type="InterPro" id="IPR033810">
    <property type="entry name" value="Carboxypeptidase_T"/>
</dbReference>
<dbReference type="InterPro" id="IPR057246">
    <property type="entry name" value="CARBOXYPEPT_ZN_1"/>
</dbReference>
<dbReference type="InterPro" id="IPR000834">
    <property type="entry name" value="Peptidase_M14"/>
</dbReference>
<comment type="cofactor">
    <cofactor evidence="1">
        <name>Zn(2+)</name>
        <dbReference type="ChEBI" id="CHEBI:29105"/>
    </cofactor>
</comment>
<evidence type="ECO:0000256" key="6">
    <source>
        <dbReference type="ARBA" id="ARBA00022833"/>
    </source>
</evidence>
<dbReference type="SUPFAM" id="SSF53187">
    <property type="entry name" value="Zn-dependent exopeptidases"/>
    <property type="match status" value="1"/>
</dbReference>
<evidence type="ECO:0000256" key="10">
    <source>
        <dbReference type="SAM" id="SignalP"/>
    </source>
</evidence>
<feature type="active site" description="Proton donor/acceptor" evidence="8">
    <location>
        <position position="381"/>
    </location>
</feature>
<keyword evidence="6" id="KW-0862">Zinc</keyword>
<evidence type="ECO:0000256" key="2">
    <source>
        <dbReference type="ARBA" id="ARBA00005988"/>
    </source>
</evidence>
<dbReference type="PANTHER" id="PTHR11705">
    <property type="entry name" value="PROTEASE FAMILY M14 CARBOXYPEPTIDASE A,B"/>
    <property type="match status" value="1"/>
</dbReference>
<dbReference type="PRINTS" id="PR00765">
    <property type="entry name" value="CRBOXYPTASEA"/>
</dbReference>
<feature type="chain" id="PRO_5045071528" evidence="10">
    <location>
        <begin position="30"/>
        <end position="615"/>
    </location>
</feature>
<evidence type="ECO:0000313" key="13">
    <source>
        <dbReference type="EMBL" id="UWP85189.1"/>
    </source>
</evidence>
<evidence type="ECO:0000256" key="8">
    <source>
        <dbReference type="PROSITE-ProRule" id="PRU01379"/>
    </source>
</evidence>
<organism evidence="13 14">
    <name type="scientific">Dactylosporangium fulvum</name>
    <dbReference type="NCBI Taxonomy" id="53359"/>
    <lineage>
        <taxon>Bacteria</taxon>
        <taxon>Bacillati</taxon>
        <taxon>Actinomycetota</taxon>
        <taxon>Actinomycetes</taxon>
        <taxon>Micromonosporales</taxon>
        <taxon>Micromonosporaceae</taxon>
        <taxon>Dactylosporangium</taxon>
    </lineage>
</organism>